<protein>
    <submittedName>
        <fullName evidence="9">Major facilitator superfamily MFS_1</fullName>
    </submittedName>
</protein>
<proteinExistence type="predicted"/>
<dbReference type="HOGENOM" id="CLU_000960_28_2_11"/>
<feature type="transmembrane region" description="Helical" evidence="7">
    <location>
        <begin position="85"/>
        <end position="103"/>
    </location>
</feature>
<feature type="transmembrane region" description="Helical" evidence="7">
    <location>
        <begin position="272"/>
        <end position="293"/>
    </location>
</feature>
<keyword evidence="3" id="KW-1003">Cell membrane</keyword>
<accession>D3F7M4</accession>
<keyword evidence="4 7" id="KW-0812">Transmembrane</keyword>
<sequence>MNTTAASPSPAAGRREWIGLAVLALPILLVSLDFSVLYLALPKLSADLAPSGSELLWISDIYGFMIAGFLITMGTLGDRIGRRRLLTFGAAAFGAASVLAAYADSAALLIAARALMGVAGATLMPSTLALISGMFEDPRQRATAIGVWFSCFLGGIALGPIVGGLLLEHFWWGSVFLLSVPVMVVLLVLAPRLLPEQRDPAAGRIDLASVACSLAAILLLVYGLKEVAQHGLDTAAWFAVVAGAALAAAFVRRQRTLASPLLDLALFRNRTFAVALAVMLPGALIPGGVNLFATQHLRLVEGLSPFQAGLWLLPSALATIAGAMLAPLLASRWRPANVIAGGVLLAAGGFALLTQVSVGSGVPLLVLGGTIAFLGIAPSGVLATEMVLSSAPPERAGSASAVSETTAELGVALGVAIFGSIGAAVYRAQLGAGVPNAARDSLAGATAAARELPGRAGVEVALAAREAFVDAFTVVATVGGIAMALFAVLAATLLRD</sequence>
<keyword evidence="10" id="KW-1185">Reference proteome</keyword>
<dbReference type="OrthoDB" id="4172724at2"/>
<dbReference type="KEGG" id="cwo:Cwoe_2463"/>
<feature type="transmembrane region" description="Helical" evidence="7">
    <location>
        <begin position="109"/>
        <end position="131"/>
    </location>
</feature>
<reference evidence="10" key="2">
    <citation type="submission" date="2010-01" db="EMBL/GenBank/DDBJ databases">
        <title>The complete genome of Conexibacter woesei DSM 14684.</title>
        <authorList>
            <consortium name="US DOE Joint Genome Institute (JGI-PGF)"/>
            <person name="Lucas S."/>
            <person name="Copeland A."/>
            <person name="Lapidus A."/>
            <person name="Glavina del Rio T."/>
            <person name="Dalin E."/>
            <person name="Tice H."/>
            <person name="Bruce D."/>
            <person name="Goodwin L."/>
            <person name="Pitluck S."/>
            <person name="Kyrpides N."/>
            <person name="Mavromatis K."/>
            <person name="Ivanova N."/>
            <person name="Mikhailova N."/>
            <person name="Chertkov O."/>
            <person name="Brettin T."/>
            <person name="Detter J.C."/>
            <person name="Han C."/>
            <person name="Larimer F."/>
            <person name="Land M."/>
            <person name="Hauser L."/>
            <person name="Markowitz V."/>
            <person name="Cheng J.-F."/>
            <person name="Hugenholtz P."/>
            <person name="Woyke T."/>
            <person name="Wu D."/>
            <person name="Pukall R."/>
            <person name="Steenblock K."/>
            <person name="Schneider S."/>
            <person name="Klenk H.-P."/>
            <person name="Eisen J.A."/>
        </authorList>
    </citation>
    <scope>NUCLEOTIDE SEQUENCE [LARGE SCALE GENOMIC DNA]</scope>
    <source>
        <strain evidence="10">DSM 14684 / CIP 108061 / JCM 11494 / NBRC 100937 / ID131577</strain>
    </source>
</reference>
<dbReference type="GO" id="GO:0005886">
    <property type="term" value="C:plasma membrane"/>
    <property type="evidence" value="ECO:0007669"/>
    <property type="project" value="UniProtKB-SubCell"/>
</dbReference>
<dbReference type="InterPro" id="IPR011701">
    <property type="entry name" value="MFS"/>
</dbReference>
<dbReference type="PANTHER" id="PTHR42718">
    <property type="entry name" value="MAJOR FACILITATOR SUPERFAMILY MULTIDRUG TRANSPORTER MFSC"/>
    <property type="match status" value="1"/>
</dbReference>
<dbReference type="AlphaFoldDB" id="D3F7M4"/>
<comment type="subcellular location">
    <subcellularLocation>
        <location evidence="1">Cell membrane</location>
        <topology evidence="1">Multi-pass membrane protein</topology>
    </subcellularLocation>
</comment>
<dbReference type="PANTHER" id="PTHR42718:SF47">
    <property type="entry name" value="METHYL VIOLOGEN RESISTANCE PROTEIN SMVA"/>
    <property type="match status" value="1"/>
</dbReference>
<evidence type="ECO:0000313" key="10">
    <source>
        <dbReference type="Proteomes" id="UP000008229"/>
    </source>
</evidence>
<feature type="transmembrane region" description="Helical" evidence="7">
    <location>
        <begin position="61"/>
        <end position="78"/>
    </location>
</feature>
<feature type="transmembrane region" description="Helical" evidence="7">
    <location>
        <begin position="471"/>
        <end position="494"/>
    </location>
</feature>
<evidence type="ECO:0000259" key="8">
    <source>
        <dbReference type="PROSITE" id="PS50850"/>
    </source>
</evidence>
<name>D3F7M4_CONWI</name>
<keyword evidence="2" id="KW-0813">Transport</keyword>
<dbReference type="InterPro" id="IPR036259">
    <property type="entry name" value="MFS_trans_sf"/>
</dbReference>
<dbReference type="STRING" id="469383.Cwoe_2463"/>
<dbReference type="InterPro" id="IPR020846">
    <property type="entry name" value="MFS_dom"/>
</dbReference>
<dbReference type="SUPFAM" id="SSF103473">
    <property type="entry name" value="MFS general substrate transporter"/>
    <property type="match status" value="1"/>
</dbReference>
<keyword evidence="5 7" id="KW-1133">Transmembrane helix</keyword>
<dbReference type="Pfam" id="PF07690">
    <property type="entry name" value="MFS_1"/>
    <property type="match status" value="1"/>
</dbReference>
<dbReference type="RefSeq" id="WP_012933937.1">
    <property type="nucleotide sequence ID" value="NC_013739.1"/>
</dbReference>
<feature type="transmembrane region" description="Helical" evidence="7">
    <location>
        <begin position="169"/>
        <end position="189"/>
    </location>
</feature>
<feature type="transmembrane region" description="Helical" evidence="7">
    <location>
        <begin position="409"/>
        <end position="426"/>
    </location>
</feature>
<gene>
    <name evidence="9" type="ordered locus">Cwoe_2463</name>
</gene>
<dbReference type="eggNOG" id="COG0477">
    <property type="taxonomic scope" value="Bacteria"/>
</dbReference>
<feature type="transmembrane region" description="Helical" evidence="7">
    <location>
        <begin position="336"/>
        <end position="358"/>
    </location>
</feature>
<evidence type="ECO:0000256" key="6">
    <source>
        <dbReference type="ARBA" id="ARBA00023136"/>
    </source>
</evidence>
<evidence type="ECO:0000256" key="5">
    <source>
        <dbReference type="ARBA" id="ARBA00022989"/>
    </source>
</evidence>
<reference evidence="9 10" key="1">
    <citation type="journal article" date="2010" name="Stand. Genomic Sci.">
        <title>Complete genome sequence of Conexibacter woesei type strain (ID131577).</title>
        <authorList>
            <person name="Pukall R."/>
            <person name="Lapidus A."/>
            <person name="Glavina Del Rio T."/>
            <person name="Copeland A."/>
            <person name="Tice H."/>
            <person name="Cheng J.-F."/>
            <person name="Lucas S."/>
            <person name="Chen F."/>
            <person name="Nolan M."/>
            <person name="Bruce D."/>
            <person name="Goodwin L."/>
            <person name="Pitluck S."/>
            <person name="Mavromatis K."/>
            <person name="Ivanova N."/>
            <person name="Ovchinnikova G."/>
            <person name="Pati A."/>
            <person name="Chen A."/>
            <person name="Palaniappan K."/>
            <person name="Land M."/>
            <person name="Hauser L."/>
            <person name="Chang Y.-J."/>
            <person name="Jeffries C.D."/>
            <person name="Chain P."/>
            <person name="Meincke L."/>
            <person name="Sims D."/>
            <person name="Brettin T."/>
            <person name="Detter J.C."/>
            <person name="Rohde M."/>
            <person name="Goeker M."/>
            <person name="Bristow J."/>
            <person name="Eisen J.A."/>
            <person name="Markowitz V."/>
            <person name="Kyrpides N.C."/>
            <person name="Klenk H.-P."/>
            <person name="Hugenholtz P."/>
        </authorList>
    </citation>
    <scope>NUCLEOTIDE SEQUENCE [LARGE SCALE GENOMIC DNA]</scope>
    <source>
        <strain evidence="10">DSM 14684 / CIP 108061 / JCM 11494 / NBRC 100937 / ID131577</strain>
    </source>
</reference>
<feature type="transmembrane region" description="Helical" evidence="7">
    <location>
        <begin position="143"/>
        <end position="163"/>
    </location>
</feature>
<dbReference type="Gene3D" id="1.20.1250.20">
    <property type="entry name" value="MFS general substrate transporter like domains"/>
    <property type="match status" value="1"/>
</dbReference>
<evidence type="ECO:0000313" key="9">
    <source>
        <dbReference type="EMBL" id="ADB50886.1"/>
    </source>
</evidence>
<dbReference type="EMBL" id="CP001854">
    <property type="protein sequence ID" value="ADB50886.1"/>
    <property type="molecule type" value="Genomic_DNA"/>
</dbReference>
<feature type="transmembrane region" description="Helical" evidence="7">
    <location>
        <begin position="201"/>
        <end position="222"/>
    </location>
</feature>
<dbReference type="GO" id="GO:0022857">
    <property type="term" value="F:transmembrane transporter activity"/>
    <property type="evidence" value="ECO:0007669"/>
    <property type="project" value="InterPro"/>
</dbReference>
<organism evidence="9 10">
    <name type="scientific">Conexibacter woesei (strain DSM 14684 / CCUG 47730 / CIP 108061 / JCM 11494 / NBRC 100937 / ID131577)</name>
    <dbReference type="NCBI Taxonomy" id="469383"/>
    <lineage>
        <taxon>Bacteria</taxon>
        <taxon>Bacillati</taxon>
        <taxon>Actinomycetota</taxon>
        <taxon>Thermoleophilia</taxon>
        <taxon>Solirubrobacterales</taxon>
        <taxon>Conexibacteraceae</taxon>
        <taxon>Conexibacter</taxon>
    </lineage>
</organism>
<feature type="transmembrane region" description="Helical" evidence="7">
    <location>
        <begin position="17"/>
        <end position="41"/>
    </location>
</feature>
<dbReference type="Proteomes" id="UP000008229">
    <property type="component" value="Chromosome"/>
</dbReference>
<evidence type="ECO:0000256" key="4">
    <source>
        <dbReference type="ARBA" id="ARBA00022692"/>
    </source>
</evidence>
<keyword evidence="6 7" id="KW-0472">Membrane</keyword>
<feature type="transmembrane region" description="Helical" evidence="7">
    <location>
        <begin position="364"/>
        <end position="388"/>
    </location>
</feature>
<dbReference type="PROSITE" id="PS50850">
    <property type="entry name" value="MFS"/>
    <property type="match status" value="1"/>
</dbReference>
<dbReference type="CDD" id="cd17321">
    <property type="entry name" value="MFS_MMR_MDR_like"/>
    <property type="match status" value="1"/>
</dbReference>
<evidence type="ECO:0000256" key="1">
    <source>
        <dbReference type="ARBA" id="ARBA00004651"/>
    </source>
</evidence>
<evidence type="ECO:0000256" key="2">
    <source>
        <dbReference type="ARBA" id="ARBA00022448"/>
    </source>
</evidence>
<evidence type="ECO:0000256" key="7">
    <source>
        <dbReference type="SAM" id="Phobius"/>
    </source>
</evidence>
<feature type="domain" description="Major facilitator superfamily (MFS) profile" evidence="8">
    <location>
        <begin position="19"/>
        <end position="494"/>
    </location>
</feature>
<dbReference type="Gene3D" id="1.20.1720.10">
    <property type="entry name" value="Multidrug resistance protein D"/>
    <property type="match status" value="1"/>
</dbReference>
<feature type="transmembrane region" description="Helical" evidence="7">
    <location>
        <begin position="308"/>
        <end position="329"/>
    </location>
</feature>
<feature type="transmembrane region" description="Helical" evidence="7">
    <location>
        <begin position="234"/>
        <end position="251"/>
    </location>
</feature>
<evidence type="ECO:0000256" key="3">
    <source>
        <dbReference type="ARBA" id="ARBA00022475"/>
    </source>
</evidence>